<evidence type="ECO:0000313" key="2">
    <source>
        <dbReference type="Proteomes" id="UP000642265"/>
    </source>
</evidence>
<organism evidence="1 2">
    <name type="scientific">Brucella anthropi</name>
    <name type="common">Ochrobactrum anthropi</name>
    <dbReference type="NCBI Taxonomy" id="529"/>
    <lineage>
        <taxon>Bacteria</taxon>
        <taxon>Pseudomonadati</taxon>
        <taxon>Pseudomonadota</taxon>
        <taxon>Alphaproteobacteria</taxon>
        <taxon>Hyphomicrobiales</taxon>
        <taxon>Brucellaceae</taxon>
        <taxon>Brucella/Ochrobactrum group</taxon>
        <taxon>Brucella</taxon>
    </lineage>
</organism>
<reference evidence="1" key="1">
    <citation type="submission" date="2020-09" db="EMBL/GenBank/DDBJ databases">
        <authorList>
            <person name="Dalcin Martins P."/>
        </authorList>
    </citation>
    <scope>NUCLEOTIDE SEQUENCE</scope>
    <source>
        <strain evidence="1">MAG47</strain>
    </source>
</reference>
<proteinExistence type="predicted"/>
<reference evidence="1" key="2">
    <citation type="submission" date="2020-10" db="EMBL/GenBank/DDBJ databases">
        <title>Enrichment of novel Verrucomicrobia, Bacteroidetes and Krumholzibacteria in an oxygen-limited, methane- and iron-fed bioreactor inoculated with Bothnian Sea sediments.</title>
        <authorList>
            <person name="Martins P.D."/>
            <person name="de Jong A."/>
            <person name="Lenstra W.K."/>
            <person name="van Helmond N.A.G.M."/>
            <person name="Slomp C.P."/>
            <person name="Jetten M.S.M."/>
            <person name="Welte C.U."/>
            <person name="Rasigraf O."/>
        </authorList>
    </citation>
    <scope>NUCLEOTIDE SEQUENCE</scope>
    <source>
        <strain evidence="1">MAG47</strain>
    </source>
</reference>
<sequence>MTTTTDKLSDLSQRLRTTSERFGGMSEWLRAAGALDKAISRFFTEQTVDAMRELNGAVAHALRVDGMVKRLKSNDPQA</sequence>
<accession>A0A8I0N735</accession>
<dbReference type="EMBL" id="JACZKO010000038">
    <property type="protein sequence ID" value="MBE0561802.1"/>
    <property type="molecule type" value="Genomic_DNA"/>
</dbReference>
<gene>
    <name evidence="1" type="ORF">IH622_13450</name>
</gene>
<dbReference type="Proteomes" id="UP000642265">
    <property type="component" value="Unassembled WGS sequence"/>
</dbReference>
<name>A0A8I0N735_BRUAN</name>
<protein>
    <submittedName>
        <fullName evidence="1">Uncharacterized protein</fullName>
    </submittedName>
</protein>
<comment type="caution">
    <text evidence="1">The sequence shown here is derived from an EMBL/GenBank/DDBJ whole genome shotgun (WGS) entry which is preliminary data.</text>
</comment>
<dbReference type="AlphaFoldDB" id="A0A8I0N735"/>
<evidence type="ECO:0000313" key="1">
    <source>
        <dbReference type="EMBL" id="MBE0561802.1"/>
    </source>
</evidence>